<comment type="caution">
    <text evidence="2">The sequence shown here is derived from an EMBL/GenBank/DDBJ whole genome shotgun (WGS) entry which is preliminary data.</text>
</comment>
<evidence type="ECO:0000313" key="3">
    <source>
        <dbReference type="Proteomes" id="UP000236333"/>
    </source>
</evidence>
<feature type="region of interest" description="Disordered" evidence="1">
    <location>
        <begin position="1"/>
        <end position="51"/>
    </location>
</feature>
<dbReference type="EMBL" id="PGGS01001032">
    <property type="protein sequence ID" value="PNH01061.1"/>
    <property type="molecule type" value="Genomic_DNA"/>
</dbReference>
<proteinExistence type="predicted"/>
<organism evidence="2 3">
    <name type="scientific">Tetrabaena socialis</name>
    <dbReference type="NCBI Taxonomy" id="47790"/>
    <lineage>
        <taxon>Eukaryota</taxon>
        <taxon>Viridiplantae</taxon>
        <taxon>Chlorophyta</taxon>
        <taxon>core chlorophytes</taxon>
        <taxon>Chlorophyceae</taxon>
        <taxon>CS clade</taxon>
        <taxon>Chlamydomonadales</taxon>
        <taxon>Tetrabaenaceae</taxon>
        <taxon>Tetrabaena</taxon>
    </lineage>
</organism>
<accession>A0A2J7ZLC0</accession>
<keyword evidence="3" id="KW-1185">Reference proteome</keyword>
<feature type="compositionally biased region" description="Polar residues" evidence="1">
    <location>
        <begin position="41"/>
        <end position="51"/>
    </location>
</feature>
<reference evidence="2 3" key="1">
    <citation type="journal article" date="2017" name="Mol. Biol. Evol.">
        <title>The 4-celled Tetrabaena socialis nuclear genome reveals the essential components for genetic control of cell number at the origin of multicellularity in the volvocine lineage.</title>
        <authorList>
            <person name="Featherston J."/>
            <person name="Arakaki Y."/>
            <person name="Hanschen E.R."/>
            <person name="Ferris P.J."/>
            <person name="Michod R.E."/>
            <person name="Olson B.J.S.C."/>
            <person name="Nozaki H."/>
            <person name="Durand P.M."/>
        </authorList>
    </citation>
    <scope>NUCLEOTIDE SEQUENCE [LARGE SCALE GENOMIC DNA]</scope>
    <source>
        <strain evidence="2 3">NIES-571</strain>
    </source>
</reference>
<protein>
    <submittedName>
        <fullName evidence="2">Uncharacterized protein</fullName>
    </submittedName>
</protein>
<evidence type="ECO:0000256" key="1">
    <source>
        <dbReference type="SAM" id="MobiDB-lite"/>
    </source>
</evidence>
<gene>
    <name evidence="2" type="ORF">TSOC_013071</name>
</gene>
<sequence>MSWGSTLAQLPGAVATERAAGPGPPVPRGRGPGTGRGAQESPASISELSSARRSGCSLKGARSSSQRVVKLYESVLLRYGTMGTAATASMSSAWRLLTGTCAKAVKEPPHSEWSTVPMKKSVEPAMKAATPTLRDGGRDGGRDGDGWWRLAAPLQQAVRRPEEAADAPALGAARVVYGRPHLRVAEYGGVRLRRALRGIWPSPAAGCTSSNTHLLDRERSVGNTRRAAV</sequence>
<dbReference type="Proteomes" id="UP000236333">
    <property type="component" value="Unassembled WGS sequence"/>
</dbReference>
<dbReference type="AlphaFoldDB" id="A0A2J7ZLC0"/>
<evidence type="ECO:0000313" key="2">
    <source>
        <dbReference type="EMBL" id="PNH01061.1"/>
    </source>
</evidence>
<name>A0A2J7ZLC0_9CHLO</name>
<feature type="region of interest" description="Disordered" evidence="1">
    <location>
        <begin position="207"/>
        <end position="229"/>
    </location>
</feature>